<dbReference type="Proteomes" id="UP000054248">
    <property type="component" value="Unassembled WGS sequence"/>
</dbReference>
<name>A0A0C3Q481_9AGAM</name>
<reference evidence="2 3" key="1">
    <citation type="submission" date="2014-04" db="EMBL/GenBank/DDBJ databases">
        <authorList>
            <consortium name="DOE Joint Genome Institute"/>
            <person name="Kuo A."/>
            <person name="Girlanda M."/>
            <person name="Perotto S."/>
            <person name="Kohler A."/>
            <person name="Nagy L.G."/>
            <person name="Floudas D."/>
            <person name="Copeland A."/>
            <person name="Barry K.W."/>
            <person name="Cichocki N."/>
            <person name="Veneault-Fourrey C."/>
            <person name="LaButti K."/>
            <person name="Lindquist E.A."/>
            <person name="Lipzen A."/>
            <person name="Lundell T."/>
            <person name="Morin E."/>
            <person name="Murat C."/>
            <person name="Sun H."/>
            <person name="Tunlid A."/>
            <person name="Henrissat B."/>
            <person name="Grigoriev I.V."/>
            <person name="Hibbett D.S."/>
            <person name="Martin F."/>
            <person name="Nordberg H.P."/>
            <person name="Cantor M.N."/>
            <person name="Hua S.X."/>
        </authorList>
    </citation>
    <scope>NUCLEOTIDE SEQUENCE [LARGE SCALE GENOMIC DNA]</scope>
    <source>
        <strain evidence="2 3">MUT 4182</strain>
    </source>
</reference>
<dbReference type="PANTHER" id="PTHR44329">
    <property type="entry name" value="SERINE/THREONINE-PROTEIN KINASE TNNI3K-RELATED"/>
    <property type="match status" value="1"/>
</dbReference>
<dbReference type="SUPFAM" id="SSF56112">
    <property type="entry name" value="Protein kinase-like (PK-like)"/>
    <property type="match status" value="1"/>
</dbReference>
<dbReference type="GO" id="GO:0004674">
    <property type="term" value="F:protein serine/threonine kinase activity"/>
    <property type="evidence" value="ECO:0007669"/>
    <property type="project" value="TreeGrafter"/>
</dbReference>
<evidence type="ECO:0000313" key="3">
    <source>
        <dbReference type="Proteomes" id="UP000054248"/>
    </source>
</evidence>
<gene>
    <name evidence="2" type="ORF">M407DRAFT_48857</name>
</gene>
<dbReference type="STRING" id="1051891.A0A0C3Q481"/>
<feature type="domain" description="Protein kinase" evidence="1">
    <location>
        <begin position="1"/>
        <end position="112"/>
    </location>
</feature>
<evidence type="ECO:0000313" key="2">
    <source>
        <dbReference type="EMBL" id="KIO23695.1"/>
    </source>
</evidence>
<reference evidence="3" key="2">
    <citation type="submission" date="2015-01" db="EMBL/GenBank/DDBJ databases">
        <title>Evolutionary Origins and Diversification of the Mycorrhizal Mutualists.</title>
        <authorList>
            <consortium name="DOE Joint Genome Institute"/>
            <consortium name="Mycorrhizal Genomics Consortium"/>
            <person name="Kohler A."/>
            <person name="Kuo A."/>
            <person name="Nagy L.G."/>
            <person name="Floudas D."/>
            <person name="Copeland A."/>
            <person name="Barry K.W."/>
            <person name="Cichocki N."/>
            <person name="Veneault-Fourrey C."/>
            <person name="LaButti K."/>
            <person name="Lindquist E.A."/>
            <person name="Lipzen A."/>
            <person name="Lundell T."/>
            <person name="Morin E."/>
            <person name="Murat C."/>
            <person name="Riley R."/>
            <person name="Ohm R."/>
            <person name="Sun H."/>
            <person name="Tunlid A."/>
            <person name="Henrissat B."/>
            <person name="Grigoriev I.V."/>
            <person name="Hibbett D.S."/>
            <person name="Martin F."/>
        </authorList>
    </citation>
    <scope>NUCLEOTIDE SEQUENCE [LARGE SCALE GENOMIC DNA]</scope>
    <source>
        <strain evidence="3">MUT 4182</strain>
    </source>
</reference>
<proteinExistence type="predicted"/>
<dbReference type="PANTHER" id="PTHR44329:SF289">
    <property type="entry name" value="SERINE_THREONINE-PROTEIN KINASE VIK"/>
    <property type="match status" value="1"/>
</dbReference>
<dbReference type="Gene3D" id="1.10.510.10">
    <property type="entry name" value="Transferase(Phosphotransferase) domain 1"/>
    <property type="match status" value="1"/>
</dbReference>
<dbReference type="AlphaFoldDB" id="A0A0C3Q481"/>
<dbReference type="InterPro" id="IPR000719">
    <property type="entry name" value="Prot_kinase_dom"/>
</dbReference>
<dbReference type="PROSITE" id="PS50011">
    <property type="entry name" value="PROTEIN_KINASE_DOM"/>
    <property type="match status" value="1"/>
</dbReference>
<feature type="non-terminal residue" evidence="2">
    <location>
        <position position="112"/>
    </location>
</feature>
<dbReference type="HOGENOM" id="CLU_000288_7_30_1"/>
<evidence type="ECO:0000259" key="1">
    <source>
        <dbReference type="PROSITE" id="PS50011"/>
    </source>
</evidence>
<accession>A0A0C3Q481</accession>
<keyword evidence="3" id="KW-1185">Reference proteome</keyword>
<dbReference type="InterPro" id="IPR011009">
    <property type="entry name" value="Kinase-like_dom_sf"/>
</dbReference>
<organism evidence="2 3">
    <name type="scientific">Tulasnella calospora MUT 4182</name>
    <dbReference type="NCBI Taxonomy" id="1051891"/>
    <lineage>
        <taxon>Eukaryota</taxon>
        <taxon>Fungi</taxon>
        <taxon>Dikarya</taxon>
        <taxon>Basidiomycota</taxon>
        <taxon>Agaricomycotina</taxon>
        <taxon>Agaricomycetes</taxon>
        <taxon>Cantharellales</taxon>
        <taxon>Tulasnellaceae</taxon>
        <taxon>Tulasnella</taxon>
    </lineage>
</organism>
<dbReference type="InterPro" id="IPR051681">
    <property type="entry name" value="Ser/Thr_Kinases-Pseudokinases"/>
</dbReference>
<sequence>LNFSAESQPENPLQIVDITDGLNYLHSMDVVHGDLRRDQVLVDEDGHAKIVDFGLAKVIDEGVDNKITTSIRFKGKYEYMAPELLLQVPPRLKATDVYAFGLLILEVFNAGI</sequence>
<feature type="non-terminal residue" evidence="2">
    <location>
        <position position="1"/>
    </location>
</feature>
<dbReference type="GO" id="GO:0005524">
    <property type="term" value="F:ATP binding"/>
    <property type="evidence" value="ECO:0007669"/>
    <property type="project" value="InterPro"/>
</dbReference>
<dbReference type="OrthoDB" id="4062651at2759"/>
<dbReference type="EMBL" id="KN823078">
    <property type="protein sequence ID" value="KIO23695.1"/>
    <property type="molecule type" value="Genomic_DNA"/>
</dbReference>
<dbReference type="Pfam" id="PF00069">
    <property type="entry name" value="Pkinase"/>
    <property type="match status" value="1"/>
</dbReference>
<protein>
    <recommendedName>
        <fullName evidence="1">Protein kinase domain-containing protein</fullName>
    </recommendedName>
</protein>